<dbReference type="SUPFAM" id="SSF51556">
    <property type="entry name" value="Metallo-dependent hydrolases"/>
    <property type="match status" value="1"/>
</dbReference>
<evidence type="ECO:0000256" key="9">
    <source>
        <dbReference type="SAM" id="MobiDB-lite"/>
    </source>
</evidence>
<feature type="region of interest" description="Disordered" evidence="9">
    <location>
        <begin position="15"/>
        <end position="56"/>
    </location>
</feature>
<reference evidence="10 11" key="1">
    <citation type="submission" date="2021-04" db="EMBL/GenBank/DDBJ databases">
        <authorList>
            <person name="Bliznina A."/>
        </authorList>
    </citation>
    <scope>NUCLEOTIDE SEQUENCE [LARGE SCALE GENOMIC DNA]</scope>
</reference>
<dbReference type="Proteomes" id="UP001158576">
    <property type="component" value="Chromosome XSR"/>
</dbReference>
<evidence type="ECO:0000313" key="11">
    <source>
        <dbReference type="Proteomes" id="UP001158576"/>
    </source>
</evidence>
<dbReference type="EMBL" id="OU015569">
    <property type="protein sequence ID" value="CAG5099838.1"/>
    <property type="molecule type" value="Genomic_DNA"/>
</dbReference>
<dbReference type="InterPro" id="IPR006650">
    <property type="entry name" value="A/AMP_deam_AS"/>
</dbReference>
<dbReference type="Gene3D" id="4.10.800.20">
    <property type="match status" value="1"/>
</dbReference>
<accession>A0ABN7SNB6</accession>
<dbReference type="InterPro" id="IPR032466">
    <property type="entry name" value="Metal_Hydrolase"/>
</dbReference>
<feature type="region of interest" description="Disordered" evidence="9">
    <location>
        <begin position="90"/>
        <end position="110"/>
    </location>
</feature>
<dbReference type="Gene3D" id="3.20.20.140">
    <property type="entry name" value="Metal-dependent hydrolases"/>
    <property type="match status" value="1"/>
</dbReference>
<proteinExistence type="inferred from homology"/>
<evidence type="ECO:0000256" key="3">
    <source>
        <dbReference type="ARBA" id="ARBA00006676"/>
    </source>
</evidence>
<evidence type="ECO:0000256" key="4">
    <source>
        <dbReference type="ARBA" id="ARBA00012775"/>
    </source>
</evidence>
<evidence type="ECO:0000256" key="8">
    <source>
        <dbReference type="ARBA" id="ARBA00023080"/>
    </source>
</evidence>
<evidence type="ECO:0000313" key="10">
    <source>
        <dbReference type="EMBL" id="CAG5099838.1"/>
    </source>
</evidence>
<dbReference type="EC" id="3.5.4.6" evidence="4"/>
<dbReference type="NCBIfam" id="TIGR01429">
    <property type="entry name" value="AMP_deaminase"/>
    <property type="match status" value="1"/>
</dbReference>
<evidence type="ECO:0000256" key="5">
    <source>
        <dbReference type="ARBA" id="ARBA00022723"/>
    </source>
</evidence>
<dbReference type="PANTHER" id="PTHR11359">
    <property type="entry name" value="AMP DEAMINASE"/>
    <property type="match status" value="1"/>
</dbReference>
<gene>
    <name evidence="10" type="ORF">OKIOD_LOCUS8269</name>
</gene>
<evidence type="ECO:0000256" key="7">
    <source>
        <dbReference type="ARBA" id="ARBA00022833"/>
    </source>
</evidence>
<dbReference type="Pfam" id="PF19326">
    <property type="entry name" value="AMP_deaminase"/>
    <property type="match status" value="1"/>
</dbReference>
<comment type="pathway">
    <text evidence="2">Purine metabolism; IMP biosynthesis via salvage pathway; IMP from AMP: step 1/1.</text>
</comment>
<protein>
    <recommendedName>
        <fullName evidence="4">AMP deaminase</fullName>
        <ecNumber evidence="4">3.5.4.6</ecNumber>
    </recommendedName>
</protein>
<dbReference type="InterPro" id="IPR006329">
    <property type="entry name" value="AMPD"/>
</dbReference>
<name>A0ABN7SNB6_OIKDI</name>
<sequence length="771" mass="89029">MKWFQLCKGKAKKVEDEPEQSFFGSKSNLKSAKKQKPQKRQTYVNFKRDSQQPEIGPEINERVKWAANNRAPTHCTSDYMKIAQKMMETSTVGAEKSSISSNEDSEDEYEDGGEVFDMPLQHAQEEKKRHRKTVLKSVGVDINKNIIHDFHRIQITGQRDENSKDYKTASGLILDALRLREKYAAMAGQSYHPTTSRWLRRVEGGKPEQHYERIIAERNFSVDGSYEQPYIGDWKQGIKPNLNWSFKMRNGTLEIYSSEEDMEVGAASDDFIYPDVHEFVEDQALVMAMMANGPCKTFCYERLTYLEGKFKLHELMNGASEKLLKRNAPIAIFTTHLLKFIKKTLEEDANRKVCIDKASGDELTLSQVFSQLNVNAYDLTVDSLDCHADRNIYHRFDNFNAKYNPMGVGLLREIYIKTNNFIQGEYFAEIIKEMMRDLEAQKYVFAELRLSVYGVSYNEFSDLAKWAVNHNVYSPHVRWLIQVPRIYDIISKSGKIANFGEYLNNVFTPVLEASINPQNHPELAKFLEHVSGFDSVDDESKPESHFFSNDTPNPENWTQRENPPYSYYQWYMFANISVINQVRKSRGMNTFNLRPHCGEAGAFHHLCTAFLLAENIAHGLNLKKVPVMEYLYYLAQVGICMSPLSNNHLFLDYQKSPLESYLRRGLNISLSTDDPLQFHFTKEPLMEEYSIAAQVWKLAGVDMCEIARNSCYHSGFDQKTKAYWLGENFNSEGINGNDPRKTNVPDIRLQYRYETLVAELEHALSPMMPKK</sequence>
<dbReference type="PANTHER" id="PTHR11359:SF0">
    <property type="entry name" value="AMP DEAMINASE"/>
    <property type="match status" value="1"/>
</dbReference>
<keyword evidence="7" id="KW-0862">Zinc</keyword>
<evidence type="ECO:0000256" key="6">
    <source>
        <dbReference type="ARBA" id="ARBA00022801"/>
    </source>
</evidence>
<keyword evidence="8" id="KW-0546">Nucleotide metabolism</keyword>
<keyword evidence="5" id="KW-0479">Metal-binding</keyword>
<keyword evidence="6" id="KW-0378">Hydrolase</keyword>
<evidence type="ECO:0000256" key="2">
    <source>
        <dbReference type="ARBA" id="ARBA00004955"/>
    </source>
</evidence>
<keyword evidence="11" id="KW-1185">Reference proteome</keyword>
<evidence type="ECO:0000256" key="1">
    <source>
        <dbReference type="ARBA" id="ARBA00001947"/>
    </source>
</evidence>
<comment type="similarity">
    <text evidence="3">Belongs to the metallo-dependent hydrolases superfamily. Adenosine and AMP deaminases family.</text>
</comment>
<organism evidence="10 11">
    <name type="scientific">Oikopleura dioica</name>
    <name type="common">Tunicate</name>
    <dbReference type="NCBI Taxonomy" id="34765"/>
    <lineage>
        <taxon>Eukaryota</taxon>
        <taxon>Metazoa</taxon>
        <taxon>Chordata</taxon>
        <taxon>Tunicata</taxon>
        <taxon>Appendicularia</taxon>
        <taxon>Copelata</taxon>
        <taxon>Oikopleuridae</taxon>
        <taxon>Oikopleura</taxon>
    </lineage>
</organism>
<dbReference type="PROSITE" id="PS00485">
    <property type="entry name" value="A_DEAMINASE"/>
    <property type="match status" value="1"/>
</dbReference>
<comment type="cofactor">
    <cofactor evidence="1">
        <name>Zn(2+)</name>
        <dbReference type="ChEBI" id="CHEBI:29105"/>
    </cofactor>
</comment>